<dbReference type="Pfam" id="PF02534">
    <property type="entry name" value="T4SS-DNA_transf"/>
    <property type="match status" value="1"/>
</dbReference>
<keyword evidence="5" id="KW-1133">Transmembrane helix</keyword>
<evidence type="ECO:0000256" key="1">
    <source>
        <dbReference type="ARBA" id="ARBA00004651"/>
    </source>
</evidence>
<dbReference type="InterPro" id="IPR003688">
    <property type="entry name" value="TraG/VirD4"/>
</dbReference>
<protein>
    <recommendedName>
        <fullName evidence="9">Type IV secretory system conjugative DNA transfer family protein</fullName>
    </recommendedName>
</protein>
<evidence type="ECO:0000313" key="7">
    <source>
        <dbReference type="EMBL" id="GLR89757.1"/>
    </source>
</evidence>
<dbReference type="InterPro" id="IPR027417">
    <property type="entry name" value="P-loop_NTPase"/>
</dbReference>
<dbReference type="Gene3D" id="1.10.8.80">
    <property type="entry name" value="Magnesium chelatase subunit I, C-Terminal domain"/>
    <property type="match status" value="1"/>
</dbReference>
<dbReference type="Gene3D" id="3.40.50.300">
    <property type="entry name" value="P-loop containing nucleotide triphosphate hydrolases"/>
    <property type="match status" value="1"/>
</dbReference>
<evidence type="ECO:0000256" key="5">
    <source>
        <dbReference type="ARBA" id="ARBA00022989"/>
    </source>
</evidence>
<evidence type="ECO:0000256" key="3">
    <source>
        <dbReference type="ARBA" id="ARBA00022475"/>
    </source>
</evidence>
<comment type="caution">
    <text evidence="7">The sequence shown here is derived from an EMBL/GenBank/DDBJ whole genome shotgun (WGS) entry which is preliminary data.</text>
</comment>
<comment type="similarity">
    <text evidence="2">Belongs to the VirD4/TraG family.</text>
</comment>
<dbReference type="Proteomes" id="UP001156905">
    <property type="component" value="Unassembled WGS sequence"/>
</dbReference>
<evidence type="ECO:0008006" key="9">
    <source>
        <dbReference type="Google" id="ProtNLM"/>
    </source>
</evidence>
<dbReference type="PANTHER" id="PTHR37937:SF1">
    <property type="entry name" value="CONJUGATIVE TRANSFER: DNA TRANSPORT"/>
    <property type="match status" value="1"/>
</dbReference>
<keyword evidence="8" id="KW-1185">Reference proteome</keyword>
<keyword evidence="3" id="KW-1003">Cell membrane</keyword>
<evidence type="ECO:0000313" key="8">
    <source>
        <dbReference type="Proteomes" id="UP001156905"/>
    </source>
</evidence>
<accession>A0ABQ6B5U6</accession>
<proteinExistence type="inferred from homology"/>
<comment type="subcellular location">
    <subcellularLocation>
        <location evidence="1">Cell membrane</location>
        <topology evidence="1">Multi-pass membrane protein</topology>
    </subcellularLocation>
</comment>
<dbReference type="InterPro" id="IPR051539">
    <property type="entry name" value="T4SS-coupling_protein"/>
</dbReference>
<dbReference type="CDD" id="cd01127">
    <property type="entry name" value="TrwB_TraG_TraD_VirD4"/>
    <property type="match status" value="1"/>
</dbReference>
<name>A0ABQ6B5U6_9BRAD</name>
<dbReference type="RefSeq" id="WP_284272110.1">
    <property type="nucleotide sequence ID" value="NZ_BSOW01000028.1"/>
</dbReference>
<evidence type="ECO:0000256" key="2">
    <source>
        <dbReference type="ARBA" id="ARBA00008806"/>
    </source>
</evidence>
<dbReference type="SUPFAM" id="SSF52540">
    <property type="entry name" value="P-loop containing nucleoside triphosphate hydrolases"/>
    <property type="match status" value="1"/>
</dbReference>
<reference evidence="8" key="1">
    <citation type="journal article" date="2019" name="Int. J. Syst. Evol. Microbiol.">
        <title>The Global Catalogue of Microorganisms (GCM) 10K type strain sequencing project: providing services to taxonomists for standard genome sequencing and annotation.</title>
        <authorList>
            <consortium name="The Broad Institute Genomics Platform"/>
            <consortium name="The Broad Institute Genome Sequencing Center for Infectious Disease"/>
            <person name="Wu L."/>
            <person name="Ma J."/>
        </authorList>
    </citation>
    <scope>NUCLEOTIDE SEQUENCE [LARGE SCALE GENOMIC DNA]</scope>
    <source>
        <strain evidence="8">NBRC 102520</strain>
    </source>
</reference>
<sequence>MDLFRSERQKWAIKIQRAQLRSYPAVPGFDARSRELFDVALPRGVLAARLDRDRERVNYWMSPTEMLKLRYQPGQIILGKFGGTFLGQLDDRPMVTIAGARAGKTKTVLEPNLYLYSGSMLVLDPKGELAQTARFRRAMGHNVYVLDPFGQSGEPSASYNPLAELDPESLSLVDDVVSIANALIPDNGDERSRHWTDSARTLLVGLILLALTLPERERNLVTVRELLCLTYAPLASAAKAAAAKALAEASAEEKQAHFDANTFAIKVLLNRMMALGNRFGGIPAAIGSRFKQTPLAERGSVFSTAAAHTDFLDSLMLRATLRHSDFSLASLRSERPTTIYMCLPVGRMARHSPWLRTIVQTACTILEAFGPYPRTQPPILFLLEEFATLGHMEMMANAAAYFPGFGIKTWVVLQDITQLQRHYQKGWETFLGNAGLVQLFANGDEQTLRYAASRLGKLIDPFELRAAFSRERSSQVLLMQGLPAAAALRLGHDDVAAIRARAEAAMRARGVLE</sequence>
<evidence type="ECO:0000256" key="4">
    <source>
        <dbReference type="ARBA" id="ARBA00022692"/>
    </source>
</evidence>
<organism evidence="7 8">
    <name type="scientific">Bradyrhizobium iriomotense</name>
    <dbReference type="NCBI Taxonomy" id="441950"/>
    <lineage>
        <taxon>Bacteria</taxon>
        <taxon>Pseudomonadati</taxon>
        <taxon>Pseudomonadota</taxon>
        <taxon>Alphaproteobacteria</taxon>
        <taxon>Hyphomicrobiales</taxon>
        <taxon>Nitrobacteraceae</taxon>
        <taxon>Bradyrhizobium</taxon>
    </lineage>
</organism>
<dbReference type="EMBL" id="BSOW01000028">
    <property type="protein sequence ID" value="GLR89757.1"/>
    <property type="molecule type" value="Genomic_DNA"/>
</dbReference>
<gene>
    <name evidence="7" type="ORF">GCM10007857_64710</name>
</gene>
<dbReference type="PANTHER" id="PTHR37937">
    <property type="entry name" value="CONJUGATIVE TRANSFER: DNA TRANSPORT"/>
    <property type="match status" value="1"/>
</dbReference>
<keyword evidence="4" id="KW-0812">Transmembrane</keyword>
<evidence type="ECO:0000256" key="6">
    <source>
        <dbReference type="ARBA" id="ARBA00023136"/>
    </source>
</evidence>
<keyword evidence="6" id="KW-0472">Membrane</keyword>